<sequence>MLRELYIKNFAIIEEQCISFAPGLNVISGETGSGKSIILGALDLALGGKAKSSLIRSGEESLEVSAVLDLSGMPEALLKELPEIAQTDELAVARTLNLNGKGKIYINGKLASLAMLSEIMGKLVNICGQNQHVRLLDPKYHLELVDGFAANEKLLFRYQDLYRAFRKLEKLLSNFEEQKQKKEQRRELLEVIVSDLSTLDLFPGVREQLDTDVKRLANAEKLLMAAQSITQLFEEDSGIFSTLRKIGFQLSELRKLDENSATFQELFEAGKMNLEEFERELKRYVAGIELNEELLTQKREMLAQIASLERKYRTNDAGLVDLLERSKDELEDLSGVSNETELLVERDRIYNELSTVAGELSALRKSAGERIAKQVTKELGELNMKGASLEVFLMPEPLGINGLDRIEFRISTNKGEPKKALREIASGGELSRILLVLKKILRDRSGVNVLVFDEVDSGVSGSVARAVGEKLQMLAEYSQVICITHLAQIASLADHHLLVQKEIGKRAKSMIRELNSQERVEEIARMLAGHTITNASRDSARELLAGRGQSSGK</sequence>
<dbReference type="PIRSF" id="PIRSF003128">
    <property type="entry name" value="RecN"/>
    <property type="match status" value="1"/>
</dbReference>
<organism evidence="12 13">
    <name type="scientific">SAR324 cluster bacterium</name>
    <dbReference type="NCBI Taxonomy" id="2024889"/>
    <lineage>
        <taxon>Bacteria</taxon>
        <taxon>Deltaproteobacteria</taxon>
        <taxon>SAR324 cluster</taxon>
    </lineage>
</organism>
<keyword evidence="4" id="KW-0547">Nucleotide-binding</keyword>
<name>A0A7X9FSL3_9DELT</name>
<dbReference type="NCBIfam" id="TIGR00634">
    <property type="entry name" value="recN"/>
    <property type="match status" value="1"/>
</dbReference>
<feature type="domain" description="RecF/RecN/SMC N-terminal" evidence="11">
    <location>
        <begin position="1"/>
        <end position="501"/>
    </location>
</feature>
<evidence type="ECO:0000256" key="8">
    <source>
        <dbReference type="ARBA" id="ARBA00033408"/>
    </source>
</evidence>
<dbReference type="Pfam" id="PF02463">
    <property type="entry name" value="SMC_N"/>
    <property type="match status" value="1"/>
</dbReference>
<dbReference type="GO" id="GO:0005524">
    <property type="term" value="F:ATP binding"/>
    <property type="evidence" value="ECO:0007669"/>
    <property type="project" value="UniProtKB-KW"/>
</dbReference>
<evidence type="ECO:0000256" key="3">
    <source>
        <dbReference type="ARBA" id="ARBA00021315"/>
    </source>
</evidence>
<dbReference type="SUPFAM" id="SSF52540">
    <property type="entry name" value="P-loop containing nucleoside triphosphate hydrolases"/>
    <property type="match status" value="1"/>
</dbReference>
<dbReference type="InterPro" id="IPR027417">
    <property type="entry name" value="P-loop_NTPase"/>
</dbReference>
<keyword evidence="6" id="KW-0067">ATP-binding</keyword>
<dbReference type="CDD" id="cd03241">
    <property type="entry name" value="ABC_RecN"/>
    <property type="match status" value="2"/>
</dbReference>
<evidence type="ECO:0000256" key="1">
    <source>
        <dbReference type="ARBA" id="ARBA00003618"/>
    </source>
</evidence>
<reference evidence="12 13" key="1">
    <citation type="journal article" date="2020" name="Biotechnol. Biofuels">
        <title>New insights from the biogas microbiome by comprehensive genome-resolved metagenomics of nearly 1600 species originating from multiple anaerobic digesters.</title>
        <authorList>
            <person name="Campanaro S."/>
            <person name="Treu L."/>
            <person name="Rodriguez-R L.M."/>
            <person name="Kovalovszki A."/>
            <person name="Ziels R.M."/>
            <person name="Maus I."/>
            <person name="Zhu X."/>
            <person name="Kougias P.G."/>
            <person name="Basile A."/>
            <person name="Luo G."/>
            <person name="Schluter A."/>
            <person name="Konstantinidis K.T."/>
            <person name="Angelidaki I."/>
        </authorList>
    </citation>
    <scope>NUCLEOTIDE SEQUENCE [LARGE SCALE GENOMIC DNA]</scope>
    <source>
        <strain evidence="12">AS27yjCOA_65</strain>
    </source>
</reference>
<dbReference type="GO" id="GO:0043590">
    <property type="term" value="C:bacterial nucleoid"/>
    <property type="evidence" value="ECO:0007669"/>
    <property type="project" value="TreeGrafter"/>
</dbReference>
<dbReference type="AlphaFoldDB" id="A0A7X9FSL3"/>
<dbReference type="EMBL" id="JAAZON010000424">
    <property type="protein sequence ID" value="NMC63376.1"/>
    <property type="molecule type" value="Genomic_DNA"/>
</dbReference>
<dbReference type="InterPro" id="IPR003395">
    <property type="entry name" value="RecF/RecN/SMC_N"/>
</dbReference>
<evidence type="ECO:0000256" key="9">
    <source>
        <dbReference type="PIRNR" id="PIRNR003128"/>
    </source>
</evidence>
<keyword evidence="10" id="KW-0175">Coiled coil</keyword>
<evidence type="ECO:0000313" key="12">
    <source>
        <dbReference type="EMBL" id="NMC63376.1"/>
    </source>
</evidence>
<dbReference type="PANTHER" id="PTHR11059:SF0">
    <property type="entry name" value="DNA REPAIR PROTEIN RECN"/>
    <property type="match status" value="1"/>
</dbReference>
<evidence type="ECO:0000256" key="7">
    <source>
        <dbReference type="ARBA" id="ARBA00023204"/>
    </source>
</evidence>
<evidence type="ECO:0000256" key="10">
    <source>
        <dbReference type="SAM" id="Coils"/>
    </source>
</evidence>
<comment type="similarity">
    <text evidence="2 9">Belongs to the RecN family.</text>
</comment>
<dbReference type="PANTHER" id="PTHR11059">
    <property type="entry name" value="DNA REPAIR PROTEIN RECN"/>
    <property type="match status" value="1"/>
</dbReference>
<gene>
    <name evidence="12" type="primary">recN</name>
    <name evidence="12" type="ORF">GYA55_09455</name>
</gene>
<dbReference type="Proteomes" id="UP000524246">
    <property type="component" value="Unassembled WGS sequence"/>
</dbReference>
<accession>A0A7X9FSL3</accession>
<comment type="caution">
    <text evidence="12">The sequence shown here is derived from an EMBL/GenBank/DDBJ whole genome shotgun (WGS) entry which is preliminary data.</text>
</comment>
<dbReference type="InterPro" id="IPR004604">
    <property type="entry name" value="DNA_recomb/repair_RecN"/>
</dbReference>
<protein>
    <recommendedName>
        <fullName evidence="3 9">DNA repair protein RecN</fullName>
    </recommendedName>
    <alternativeName>
        <fullName evidence="8 9">Recombination protein N</fullName>
    </alternativeName>
</protein>
<proteinExistence type="inferred from homology"/>
<feature type="coiled-coil region" evidence="10">
    <location>
        <begin position="158"/>
        <end position="192"/>
    </location>
</feature>
<dbReference type="GO" id="GO:0006310">
    <property type="term" value="P:DNA recombination"/>
    <property type="evidence" value="ECO:0007669"/>
    <property type="project" value="InterPro"/>
</dbReference>
<evidence type="ECO:0000256" key="2">
    <source>
        <dbReference type="ARBA" id="ARBA00009441"/>
    </source>
</evidence>
<keyword evidence="5 9" id="KW-0227">DNA damage</keyword>
<evidence type="ECO:0000256" key="4">
    <source>
        <dbReference type="ARBA" id="ARBA00022741"/>
    </source>
</evidence>
<evidence type="ECO:0000256" key="5">
    <source>
        <dbReference type="ARBA" id="ARBA00022763"/>
    </source>
</evidence>
<evidence type="ECO:0000259" key="11">
    <source>
        <dbReference type="Pfam" id="PF02463"/>
    </source>
</evidence>
<evidence type="ECO:0000313" key="13">
    <source>
        <dbReference type="Proteomes" id="UP000524246"/>
    </source>
</evidence>
<dbReference type="GO" id="GO:0006281">
    <property type="term" value="P:DNA repair"/>
    <property type="evidence" value="ECO:0007669"/>
    <property type="project" value="UniProtKB-KW"/>
</dbReference>
<dbReference type="GO" id="GO:0009432">
    <property type="term" value="P:SOS response"/>
    <property type="evidence" value="ECO:0007669"/>
    <property type="project" value="TreeGrafter"/>
</dbReference>
<comment type="function">
    <text evidence="1 9">May be involved in recombinational repair of damaged DNA.</text>
</comment>
<dbReference type="Gene3D" id="3.40.50.300">
    <property type="entry name" value="P-loop containing nucleotide triphosphate hydrolases"/>
    <property type="match status" value="2"/>
</dbReference>
<keyword evidence="7 9" id="KW-0234">DNA repair</keyword>
<evidence type="ECO:0000256" key="6">
    <source>
        <dbReference type="ARBA" id="ARBA00022840"/>
    </source>
</evidence>